<feature type="domain" description="DUF11" evidence="4">
    <location>
        <begin position="256"/>
        <end position="366"/>
    </location>
</feature>
<evidence type="ECO:0000256" key="3">
    <source>
        <dbReference type="SAM" id="SignalP"/>
    </source>
</evidence>
<accession>A0ABS5M8W5</accession>
<feature type="transmembrane region" description="Helical" evidence="2">
    <location>
        <begin position="1304"/>
        <end position="1326"/>
    </location>
</feature>
<evidence type="ECO:0000259" key="5">
    <source>
        <dbReference type="Pfam" id="PF21959"/>
    </source>
</evidence>
<name>A0ABS5M8W5_9MICO</name>
<evidence type="ECO:0000313" key="8">
    <source>
        <dbReference type="Proteomes" id="UP000811492"/>
    </source>
</evidence>
<feature type="domain" description="DUF7927" evidence="6">
    <location>
        <begin position="522"/>
        <end position="617"/>
    </location>
</feature>
<keyword evidence="3" id="KW-0732">Signal</keyword>
<organism evidence="7 8">
    <name type="scientific">Leucobacter manosquensis</name>
    <dbReference type="NCBI Taxonomy" id="2810611"/>
    <lineage>
        <taxon>Bacteria</taxon>
        <taxon>Bacillati</taxon>
        <taxon>Actinomycetota</taxon>
        <taxon>Actinomycetes</taxon>
        <taxon>Micrococcales</taxon>
        <taxon>Microbacteriaceae</taxon>
        <taxon>Leucobacter</taxon>
    </lineage>
</organism>
<dbReference type="Pfam" id="PF21959">
    <property type="entry name" value="DUF6923"/>
    <property type="match status" value="1"/>
</dbReference>
<feature type="domain" description="DUF7927" evidence="6">
    <location>
        <begin position="637"/>
        <end position="758"/>
    </location>
</feature>
<dbReference type="RefSeq" id="WP_211650612.1">
    <property type="nucleotide sequence ID" value="NZ_JAFEVO010000002.1"/>
</dbReference>
<evidence type="ECO:0000256" key="2">
    <source>
        <dbReference type="SAM" id="Phobius"/>
    </source>
</evidence>
<dbReference type="PANTHER" id="PTHR34819:SF3">
    <property type="entry name" value="CELL SURFACE PROTEIN"/>
    <property type="match status" value="1"/>
</dbReference>
<dbReference type="Pfam" id="PF01345">
    <property type="entry name" value="DUF11"/>
    <property type="match status" value="1"/>
</dbReference>
<feature type="region of interest" description="Disordered" evidence="1">
    <location>
        <begin position="352"/>
        <end position="380"/>
    </location>
</feature>
<evidence type="ECO:0000259" key="4">
    <source>
        <dbReference type="Pfam" id="PF01345"/>
    </source>
</evidence>
<dbReference type="SUPFAM" id="SSF50969">
    <property type="entry name" value="YVTN repeat-like/Quinoprotein amine dehydrogenase"/>
    <property type="match status" value="1"/>
</dbReference>
<evidence type="ECO:0000256" key="1">
    <source>
        <dbReference type="SAM" id="MobiDB-lite"/>
    </source>
</evidence>
<evidence type="ECO:0000313" key="7">
    <source>
        <dbReference type="EMBL" id="MBS3183468.1"/>
    </source>
</evidence>
<dbReference type="NCBIfam" id="TIGR01451">
    <property type="entry name" value="B_ant_repeat"/>
    <property type="match status" value="2"/>
</dbReference>
<feature type="domain" description="DUF7927" evidence="6">
    <location>
        <begin position="372"/>
        <end position="502"/>
    </location>
</feature>
<evidence type="ECO:0000259" key="6">
    <source>
        <dbReference type="Pfam" id="PF25549"/>
    </source>
</evidence>
<dbReference type="EMBL" id="JAFEVO010000002">
    <property type="protein sequence ID" value="MBS3183468.1"/>
    <property type="molecule type" value="Genomic_DNA"/>
</dbReference>
<feature type="domain" description="DUF7927" evidence="6">
    <location>
        <begin position="1025"/>
        <end position="1153"/>
    </location>
</feature>
<keyword evidence="8" id="KW-1185">Reference proteome</keyword>
<dbReference type="PANTHER" id="PTHR34819">
    <property type="entry name" value="LARGE CYSTEINE-RICH PERIPLASMIC PROTEIN OMCB"/>
    <property type="match status" value="1"/>
</dbReference>
<feature type="domain" description="DUF7927" evidence="6">
    <location>
        <begin position="763"/>
        <end position="872"/>
    </location>
</feature>
<proteinExistence type="predicted"/>
<gene>
    <name evidence="7" type="ORF">JSQ98_14880</name>
</gene>
<reference evidence="7 8" key="1">
    <citation type="submission" date="2021-02" db="EMBL/GenBank/DDBJ databases">
        <title>Draft genome and description of Leucobacter sp nov strain Marseille-Q4368.</title>
        <authorList>
            <person name="Boxberger M."/>
            <person name="La Scola B."/>
        </authorList>
    </citation>
    <scope>NUCLEOTIDE SEQUENCE [LARGE SCALE GENOMIC DNA]</scope>
    <source>
        <strain evidence="7 8">Marseille-Q4368</strain>
    </source>
</reference>
<feature type="compositionally biased region" description="Polar residues" evidence="1">
    <location>
        <begin position="354"/>
        <end position="366"/>
    </location>
</feature>
<keyword evidence="2" id="KW-0812">Transmembrane</keyword>
<dbReference type="InterPro" id="IPR001434">
    <property type="entry name" value="OmcB-like_DUF11"/>
</dbReference>
<feature type="domain" description="DUF7927" evidence="6">
    <location>
        <begin position="1158"/>
        <end position="1286"/>
    </location>
</feature>
<dbReference type="Pfam" id="PF25549">
    <property type="entry name" value="DUF7927"/>
    <property type="match status" value="7"/>
</dbReference>
<protein>
    <submittedName>
        <fullName evidence="7">DUF11 domain-containing protein</fullName>
    </submittedName>
</protein>
<dbReference type="InterPro" id="IPR011044">
    <property type="entry name" value="Quino_amine_DH_bsu"/>
</dbReference>
<feature type="signal peptide" evidence="3">
    <location>
        <begin position="1"/>
        <end position="17"/>
    </location>
</feature>
<sequence>MSLITSAFVGVSTAASAAPGDPFNPADPQVFVAQNSPTQLFRAVSDASGTVNFAPEGPPSPATYNAISYRTADNYIYGVVNGGTPGYPQGTLLRIGQNGSITPIASGLGATISAAFGPQGAFYYITDEGLNRFNVVTGNHLGSVPITGASQSADMAYKDGFFWTMTGSTITRMDPATGVVVGFPVAGVETSGAAWTYGNGNLGFSANASGNVFQVAVDNPASAEPTIRILSVVSGPGSTNNDGAASPGLPTDFGIVKEGPESITAGGQVTYTLTVTNNGQGNSSGYTVTDAVPAGLTNVQATSTANCTVAGNDVTCVGGRMLAGASSTITITADVPADIAECVTNTAYVLGNEQDPNPDNNSSEVTSCPRGLDITKSSDATAETRVGDTVTYTVTATNTGVADFTADEPAVISDDLGGVLDDATYNDDAVADQTGDLTFTSPRLKWTGALAAGETVEITYSVTLTAAGDGYVRNVAFPNDPVNTPDCVDGADPTTGLQCATTETLLPRLQIMKTADVTDLPAIGSPVTYTVTVTNAGPGDFTEENPATATDSWGEVIDDADIADGSPVASTGTLVTDEDGFAWDGVLLSGESATITATFTYNGEGDQKLTNQACVPTNLLAPGATPCVTVEIPGSGLSYTKTSDPATGTIVRAGEEITYSLIFTNTGNTPATVDATDDLAEVLDDAELTSAPVSSNAAVTPTVDGTDLLIAGTLPVGETAVVTYTATVLSFDQQGDHLIGNVLSDTGGVCADACETEHPVEHLTIQKTSDAVAGVNTGDTVEYTVTVVNDGGTDFTADNPAIATDDLSGVLDDAEFDGNATSTVGGVEYAEPVLTWSGPLEAGDSASFTYSLLVTNAGDHNLVNVASTPVCVEAEDCTVTVETPLPHIVSGKTSDPESGTGLGAGDVVTYALTFTNDGLAAGPVDSTDDLSDVLDDAELTSAPVSDNPSVTVTNTEAALRIVGELEPGQTATVTYQVTIRPDGERGNNVSTNLLLQDTPAELIDCVDGECVTPPPPSTEHPIGELDDSKAVNPASGTTLRPGATATYTLTFTNTGKADVDVNRQDVLTGVLDDADLTSPPVASDPALTVSDLVDGRVTITGTLAAGETVTVSYEVTVRGDGERGDDQLGNFLVNTGGEPPASCEVGNDDCTMNYVSDISVLKSSNPDSGTKVLPGDEVTYTLTFKNLSSSSSAADVSVDYTDHMADVLDDASLTNGPTVKGTVAAKADGNSILITGALASGSTATVTYTVTVGKYNSGNNNLGNVVAMTGAEPICADNSPLCTSHFVSAPPAAPSVPGLPVTGATLGTLVGLALLLLGGGAALMVARRRQAEMS</sequence>
<keyword evidence="2" id="KW-0472">Membrane</keyword>
<dbReference type="InterPro" id="IPR057687">
    <property type="entry name" value="DUF7927"/>
</dbReference>
<keyword evidence="2" id="KW-1133">Transmembrane helix</keyword>
<dbReference type="InterPro" id="IPR054215">
    <property type="entry name" value="DUF6923"/>
</dbReference>
<comment type="caution">
    <text evidence="7">The sequence shown here is derived from an EMBL/GenBank/DDBJ whole genome shotgun (WGS) entry which is preliminary data.</text>
</comment>
<feature type="domain" description="DUF6923" evidence="5">
    <location>
        <begin position="31"/>
        <end position="247"/>
    </location>
</feature>
<dbReference type="InterPro" id="IPR047589">
    <property type="entry name" value="DUF11_rpt"/>
</dbReference>
<dbReference type="Proteomes" id="UP000811492">
    <property type="component" value="Unassembled WGS sequence"/>
</dbReference>
<feature type="domain" description="DUF7927" evidence="6">
    <location>
        <begin position="888"/>
        <end position="1022"/>
    </location>
</feature>
<dbReference type="InterPro" id="IPR051172">
    <property type="entry name" value="Chlamydia_OmcB"/>
</dbReference>
<feature type="chain" id="PRO_5045836132" evidence="3">
    <location>
        <begin position="18"/>
        <end position="1334"/>
    </location>
</feature>